<sequence>MPPEYGRAWAADFSDVGFWTVFVQVGTPSETVYLSGRSATRRHETAGQKLGGPNLQYSGGTRTGGASQARTV</sequence>
<protein>
    <submittedName>
        <fullName evidence="2">Uncharacterized protein</fullName>
    </submittedName>
</protein>
<comment type="caution">
    <text evidence="2">The sequence shown here is derived from an EMBL/GenBank/DDBJ whole genome shotgun (WGS) entry which is preliminary data.</text>
</comment>
<reference evidence="3" key="1">
    <citation type="journal article" date="2019" name="Int. J. Syst. Evol. Microbiol.">
        <title>The Global Catalogue of Microorganisms (GCM) 10K type strain sequencing project: providing services to taxonomists for standard genome sequencing and annotation.</title>
        <authorList>
            <consortium name="The Broad Institute Genomics Platform"/>
            <consortium name="The Broad Institute Genome Sequencing Center for Infectious Disease"/>
            <person name="Wu L."/>
            <person name="Ma J."/>
        </authorList>
    </citation>
    <scope>NUCLEOTIDE SEQUENCE [LARGE SCALE GENOMIC DNA]</scope>
    <source>
        <strain evidence="3">JCM 11136</strain>
    </source>
</reference>
<organism evidence="2 3">
    <name type="scientific">Nonomuraea longicatena</name>
    <dbReference type="NCBI Taxonomy" id="83682"/>
    <lineage>
        <taxon>Bacteria</taxon>
        <taxon>Bacillati</taxon>
        <taxon>Actinomycetota</taxon>
        <taxon>Actinomycetes</taxon>
        <taxon>Streptosporangiales</taxon>
        <taxon>Streptosporangiaceae</taxon>
        <taxon>Nonomuraea</taxon>
    </lineage>
</organism>
<feature type="compositionally biased region" description="Polar residues" evidence="1">
    <location>
        <begin position="55"/>
        <end position="72"/>
    </location>
</feature>
<dbReference type="Proteomes" id="UP001501578">
    <property type="component" value="Unassembled WGS sequence"/>
</dbReference>
<evidence type="ECO:0000313" key="2">
    <source>
        <dbReference type="EMBL" id="GAA0940050.1"/>
    </source>
</evidence>
<evidence type="ECO:0000256" key="1">
    <source>
        <dbReference type="SAM" id="MobiDB-lite"/>
    </source>
</evidence>
<dbReference type="EMBL" id="BAAAHQ010000026">
    <property type="protein sequence ID" value="GAA0940050.1"/>
    <property type="molecule type" value="Genomic_DNA"/>
</dbReference>
<evidence type="ECO:0000313" key="3">
    <source>
        <dbReference type="Proteomes" id="UP001501578"/>
    </source>
</evidence>
<name>A0ABP4AR03_9ACTN</name>
<proteinExistence type="predicted"/>
<accession>A0ABP4AR03</accession>
<gene>
    <name evidence="2" type="ORF">GCM10009560_51160</name>
</gene>
<feature type="region of interest" description="Disordered" evidence="1">
    <location>
        <begin position="36"/>
        <end position="72"/>
    </location>
</feature>
<keyword evidence="3" id="KW-1185">Reference proteome</keyword>